<evidence type="ECO:0000256" key="3">
    <source>
        <dbReference type="ARBA" id="ARBA00012944"/>
    </source>
</evidence>
<keyword evidence="7 15" id="KW-0812">Transmembrane</keyword>
<evidence type="ECO:0000256" key="15">
    <source>
        <dbReference type="RuleBase" id="RU004430"/>
    </source>
</evidence>
<keyword evidence="10 15" id="KW-1133">Transmembrane helix</keyword>
<evidence type="ECO:0000256" key="6">
    <source>
        <dbReference type="ARBA" id="ARBA00022660"/>
    </source>
</evidence>
<keyword evidence="13 15" id="KW-0472">Membrane</keyword>
<evidence type="ECO:0000256" key="9">
    <source>
        <dbReference type="ARBA" id="ARBA00022982"/>
    </source>
</evidence>
<evidence type="ECO:0000256" key="10">
    <source>
        <dbReference type="ARBA" id="ARBA00022989"/>
    </source>
</evidence>
<dbReference type="PANTHER" id="PTHR11435:SF1">
    <property type="entry name" value="NADH-UBIQUINONE OXIDOREDUCTASE CHAIN 6"/>
    <property type="match status" value="1"/>
</dbReference>
<evidence type="ECO:0000256" key="7">
    <source>
        <dbReference type="ARBA" id="ARBA00022692"/>
    </source>
</evidence>
<dbReference type="Pfam" id="PF00499">
    <property type="entry name" value="Oxidored_q3"/>
    <property type="match status" value="1"/>
</dbReference>
<feature type="transmembrane region" description="Helical" evidence="15">
    <location>
        <begin position="50"/>
        <end position="71"/>
    </location>
</feature>
<name>A0A0A7E7P8_9NEOP</name>
<evidence type="ECO:0000256" key="2">
    <source>
        <dbReference type="ARBA" id="ARBA00005698"/>
    </source>
</evidence>
<dbReference type="InterPro" id="IPR001457">
    <property type="entry name" value="NADH_UbQ/plastoQ_OxRdtase_su6"/>
</dbReference>
<proteinExistence type="inferred from homology"/>
<comment type="catalytic activity">
    <reaction evidence="14 15">
        <text>a ubiquinone + NADH + 5 H(+)(in) = a ubiquinol + NAD(+) + 4 H(+)(out)</text>
        <dbReference type="Rhea" id="RHEA:29091"/>
        <dbReference type="Rhea" id="RHEA-COMP:9565"/>
        <dbReference type="Rhea" id="RHEA-COMP:9566"/>
        <dbReference type="ChEBI" id="CHEBI:15378"/>
        <dbReference type="ChEBI" id="CHEBI:16389"/>
        <dbReference type="ChEBI" id="CHEBI:17976"/>
        <dbReference type="ChEBI" id="CHEBI:57540"/>
        <dbReference type="ChEBI" id="CHEBI:57945"/>
        <dbReference type="EC" id="7.1.1.2"/>
    </reaction>
</comment>
<sequence length="164" mass="18638">MTMMLMKMSMILSVLFTQMKHPLAMGSMLMLQTMMVCMISGSLHQSFWFSYILFLIFVGGMLVLFIYVTSLASNEMFSLSTKMIMITLMIMTLLMTTKSTIMPGNKETIKHEFMMTNETNLLLGKLYNQPTGSMTILLASYLLLTLIVIVKITNISKGPLRQMK</sequence>
<keyword evidence="9 15" id="KW-0249">Electron transport</keyword>
<keyword evidence="8 15" id="KW-1278">Translocase</keyword>
<gene>
    <name evidence="16" type="primary">nad6</name>
</gene>
<evidence type="ECO:0000256" key="12">
    <source>
        <dbReference type="ARBA" id="ARBA00023128"/>
    </source>
</evidence>
<geneLocation type="mitochondrion" evidence="16"/>
<dbReference type="EC" id="7.1.1.2" evidence="3 15"/>
<evidence type="ECO:0000256" key="1">
    <source>
        <dbReference type="ARBA" id="ARBA00004225"/>
    </source>
</evidence>
<dbReference type="EMBL" id="KP026259">
    <property type="protein sequence ID" value="AIY61617.1"/>
    <property type="molecule type" value="Genomic_DNA"/>
</dbReference>
<protein>
    <recommendedName>
        <fullName evidence="4 15">NADH-ubiquinone oxidoreductase chain 6</fullName>
        <ecNumber evidence="3 15">7.1.1.2</ecNumber>
    </recommendedName>
</protein>
<evidence type="ECO:0000256" key="5">
    <source>
        <dbReference type="ARBA" id="ARBA00022448"/>
    </source>
</evidence>
<evidence type="ECO:0000256" key="13">
    <source>
        <dbReference type="ARBA" id="ARBA00023136"/>
    </source>
</evidence>
<evidence type="ECO:0000256" key="4">
    <source>
        <dbReference type="ARBA" id="ARBA00021095"/>
    </source>
</evidence>
<keyword evidence="12 15" id="KW-0496">Mitochondrion</keyword>
<dbReference type="AlphaFoldDB" id="A0A0A7E7P8"/>
<evidence type="ECO:0000313" key="16">
    <source>
        <dbReference type="EMBL" id="AIY61617.1"/>
    </source>
</evidence>
<feature type="transmembrane region" description="Helical" evidence="15">
    <location>
        <begin position="134"/>
        <end position="154"/>
    </location>
</feature>
<dbReference type="GO" id="GO:0008137">
    <property type="term" value="F:NADH dehydrogenase (ubiquinone) activity"/>
    <property type="evidence" value="ECO:0007669"/>
    <property type="project" value="UniProtKB-UniRule"/>
</dbReference>
<dbReference type="GO" id="GO:0031966">
    <property type="term" value="C:mitochondrial membrane"/>
    <property type="evidence" value="ECO:0007669"/>
    <property type="project" value="UniProtKB-SubCell"/>
</dbReference>
<comment type="subcellular location">
    <subcellularLocation>
        <location evidence="1 15">Mitochondrion membrane</location>
        <topology evidence="1 15">Multi-pass membrane protein</topology>
    </subcellularLocation>
</comment>
<evidence type="ECO:0000256" key="8">
    <source>
        <dbReference type="ARBA" id="ARBA00022967"/>
    </source>
</evidence>
<keyword evidence="6 15" id="KW-0679">Respiratory chain</keyword>
<evidence type="ECO:0000256" key="11">
    <source>
        <dbReference type="ARBA" id="ARBA00023027"/>
    </source>
</evidence>
<comment type="function">
    <text evidence="15">Core subunit of the mitochondrial membrane respiratory chain NADH dehydrogenase (Complex I) which catalyzes electron transfer from NADH through the respiratory chain, using ubiquinone as an electron acceptor. Essential for the catalytic activity and assembly of complex I.</text>
</comment>
<dbReference type="InterPro" id="IPR050269">
    <property type="entry name" value="ComplexI_Subunit6"/>
</dbReference>
<feature type="transmembrane region" description="Helical" evidence="15">
    <location>
        <begin position="83"/>
        <end position="101"/>
    </location>
</feature>
<accession>A0A0A7E7P8</accession>
<keyword evidence="5 15" id="KW-0813">Transport</keyword>
<keyword evidence="15" id="KW-0830">Ubiquinone</keyword>
<keyword evidence="11 15" id="KW-0520">NAD</keyword>
<evidence type="ECO:0000256" key="14">
    <source>
        <dbReference type="ARBA" id="ARBA00049551"/>
    </source>
</evidence>
<dbReference type="PANTHER" id="PTHR11435">
    <property type="entry name" value="NADH UBIQUINONE OXIDOREDUCTASE SUBUNIT ND6"/>
    <property type="match status" value="1"/>
</dbReference>
<reference evidence="16" key="1">
    <citation type="submission" date="2014-10" db="EMBL/GenBank/DDBJ databases">
        <title>The evolutionary history of termites as inferred from 66 mitochondrial genomes.</title>
        <authorList>
            <person name="Bourguignon T."/>
            <person name="Lo N."/>
            <person name="Cameron S.L."/>
            <person name="Sobotnik J."/>
            <person name="Hayashi Y."/>
            <person name="Shigenobu S."/>
            <person name="Watanabe D."/>
            <person name="Roisin Y."/>
            <person name="Miura T."/>
            <person name="Evans T.A."/>
        </authorList>
    </citation>
    <scope>NUCLEOTIDE SEQUENCE</scope>
</reference>
<comment type="similarity">
    <text evidence="2 15">Belongs to the complex I subunit 6 family.</text>
</comment>
<organism evidence="16">
    <name type="scientific">Hodotermopsis sjostedti</name>
    <dbReference type="NCBI Taxonomy" id="377914"/>
    <lineage>
        <taxon>Eukaryota</taxon>
        <taxon>Metazoa</taxon>
        <taxon>Ecdysozoa</taxon>
        <taxon>Arthropoda</taxon>
        <taxon>Hexapoda</taxon>
        <taxon>Insecta</taxon>
        <taxon>Pterygota</taxon>
        <taxon>Neoptera</taxon>
        <taxon>Polyneoptera</taxon>
        <taxon>Dictyoptera</taxon>
        <taxon>Blattodea</taxon>
        <taxon>Blattoidea</taxon>
        <taxon>Termitoidae</taxon>
        <taxon>Termopsidae</taxon>
        <taxon>Hodotermopsis</taxon>
    </lineage>
</organism>